<dbReference type="Proteomes" id="UP000664132">
    <property type="component" value="Unassembled WGS sequence"/>
</dbReference>
<comment type="caution">
    <text evidence="12">The sequence shown here is derived from an EMBL/GenBank/DDBJ whole genome shotgun (WGS) entry which is preliminary data.</text>
</comment>
<evidence type="ECO:0000256" key="2">
    <source>
        <dbReference type="ARBA" id="ARBA00009936"/>
    </source>
</evidence>
<evidence type="ECO:0000259" key="10">
    <source>
        <dbReference type="Pfam" id="PF04136"/>
    </source>
</evidence>
<dbReference type="InterPro" id="IPR007265">
    <property type="entry name" value="COG_su3"/>
</dbReference>
<evidence type="ECO:0000313" key="13">
    <source>
        <dbReference type="Proteomes" id="UP000664132"/>
    </source>
</evidence>
<dbReference type="Pfam" id="PF20671">
    <property type="entry name" value="COG3_C"/>
    <property type="match status" value="1"/>
</dbReference>
<gene>
    <name evidence="12" type="ORF">IFR04_003469</name>
</gene>
<feature type="region of interest" description="Disordered" evidence="9">
    <location>
        <begin position="22"/>
        <end position="57"/>
    </location>
</feature>
<keyword evidence="5" id="KW-0653">Protein transport</keyword>
<evidence type="ECO:0000256" key="5">
    <source>
        <dbReference type="ARBA" id="ARBA00022927"/>
    </source>
</evidence>
<evidence type="ECO:0000256" key="7">
    <source>
        <dbReference type="ARBA" id="ARBA00023136"/>
    </source>
</evidence>
<dbReference type="InterPro" id="IPR048685">
    <property type="entry name" value="COG3_C"/>
</dbReference>
<evidence type="ECO:0000256" key="4">
    <source>
        <dbReference type="ARBA" id="ARBA00022448"/>
    </source>
</evidence>
<reference evidence="12" key="1">
    <citation type="submission" date="2021-02" db="EMBL/GenBank/DDBJ databases">
        <title>Genome sequence Cadophora malorum strain M34.</title>
        <authorList>
            <person name="Stefanovic E."/>
            <person name="Vu D."/>
            <person name="Scully C."/>
            <person name="Dijksterhuis J."/>
            <person name="Roader J."/>
            <person name="Houbraken J."/>
        </authorList>
    </citation>
    <scope>NUCLEOTIDE SEQUENCE</scope>
    <source>
        <strain evidence="12">M34</strain>
    </source>
</reference>
<evidence type="ECO:0000256" key="3">
    <source>
        <dbReference type="ARBA" id="ARBA00020976"/>
    </source>
</evidence>
<comment type="subcellular location">
    <subcellularLocation>
        <location evidence="1">Golgi apparatus membrane</location>
        <topology evidence="1">Peripheral membrane protein</topology>
    </subcellularLocation>
</comment>
<accession>A0A8H8BTC7</accession>
<dbReference type="GO" id="GO:0006891">
    <property type="term" value="P:intra-Golgi vesicle-mediated transport"/>
    <property type="evidence" value="ECO:0007669"/>
    <property type="project" value="TreeGrafter"/>
</dbReference>
<keyword evidence="4" id="KW-0813">Transport</keyword>
<dbReference type="GO" id="GO:0005801">
    <property type="term" value="C:cis-Golgi network"/>
    <property type="evidence" value="ECO:0007669"/>
    <property type="project" value="InterPro"/>
</dbReference>
<dbReference type="GO" id="GO:0000139">
    <property type="term" value="C:Golgi membrane"/>
    <property type="evidence" value="ECO:0007669"/>
    <property type="project" value="UniProtKB-SubCell"/>
</dbReference>
<protein>
    <recommendedName>
        <fullName evidence="3">Conserved oligomeric Golgi complex subunit 3</fullName>
    </recommendedName>
    <alternativeName>
        <fullName evidence="8">Component of oligomeric Golgi complex 3</fullName>
    </alternativeName>
</protein>
<proteinExistence type="inferred from homology"/>
<dbReference type="EMBL" id="JAFJYH010000035">
    <property type="protein sequence ID" value="KAG4423365.1"/>
    <property type="molecule type" value="Genomic_DNA"/>
</dbReference>
<organism evidence="12 13">
    <name type="scientific">Cadophora malorum</name>
    <dbReference type="NCBI Taxonomy" id="108018"/>
    <lineage>
        <taxon>Eukaryota</taxon>
        <taxon>Fungi</taxon>
        <taxon>Dikarya</taxon>
        <taxon>Ascomycota</taxon>
        <taxon>Pezizomycotina</taxon>
        <taxon>Leotiomycetes</taxon>
        <taxon>Helotiales</taxon>
        <taxon>Ploettnerulaceae</taxon>
        <taxon>Cadophora</taxon>
    </lineage>
</organism>
<dbReference type="OrthoDB" id="296793at2759"/>
<evidence type="ECO:0000256" key="1">
    <source>
        <dbReference type="ARBA" id="ARBA00004395"/>
    </source>
</evidence>
<keyword evidence="6" id="KW-0333">Golgi apparatus</keyword>
<name>A0A8H8BTC7_9HELO</name>
<evidence type="ECO:0000259" key="11">
    <source>
        <dbReference type="Pfam" id="PF20671"/>
    </source>
</evidence>
<evidence type="ECO:0000256" key="9">
    <source>
        <dbReference type="SAM" id="MobiDB-lite"/>
    </source>
</evidence>
<evidence type="ECO:0000256" key="8">
    <source>
        <dbReference type="ARBA" id="ARBA00031339"/>
    </source>
</evidence>
<dbReference type="GO" id="GO:0017119">
    <property type="term" value="C:Golgi transport complex"/>
    <property type="evidence" value="ECO:0007669"/>
    <property type="project" value="TreeGrafter"/>
</dbReference>
<keyword evidence="13" id="KW-1185">Reference proteome</keyword>
<dbReference type="GO" id="GO:0006914">
    <property type="term" value="P:autophagy"/>
    <property type="evidence" value="ECO:0007669"/>
    <property type="project" value="TreeGrafter"/>
</dbReference>
<dbReference type="GO" id="GO:0007030">
    <property type="term" value="P:Golgi organization"/>
    <property type="evidence" value="ECO:0007669"/>
    <property type="project" value="TreeGrafter"/>
</dbReference>
<dbReference type="AlphaFoldDB" id="A0A8H8BTC7"/>
<feature type="domain" description="Conserved oligomeric Golgi complex subunit 3 N-terminal" evidence="10">
    <location>
        <begin position="143"/>
        <end position="287"/>
    </location>
</feature>
<dbReference type="InterPro" id="IPR048320">
    <property type="entry name" value="COG3_N"/>
</dbReference>
<comment type="similarity">
    <text evidence="2">Belongs to the COG3 family.</text>
</comment>
<dbReference type="PANTHER" id="PTHR13302:SF8">
    <property type="entry name" value="CONSERVED OLIGOMERIC GOLGI COMPLEX SUBUNIT 3"/>
    <property type="match status" value="1"/>
</dbReference>
<dbReference type="GO" id="GO:0006886">
    <property type="term" value="P:intracellular protein transport"/>
    <property type="evidence" value="ECO:0007669"/>
    <property type="project" value="InterPro"/>
</dbReference>
<evidence type="ECO:0000256" key="6">
    <source>
        <dbReference type="ARBA" id="ARBA00023034"/>
    </source>
</evidence>
<sequence>MKVNIKILPRMYEDSWYSYVPESHSTKDEQASQASGHRRRESLLKQPNGSNQISSPQDPILEIFEESAGLKGPPKATLARRAKSYNDFYDADVTFLSKETAVEKSKDMLEESEFSPGLKFLANGFEDLEEELLDESQEQYRLYRDQLILSERHLDTLLFDTTAALDLLATLSESFKSVESETTTFQAQCEDLLDEQKRLRDLADEVGTDLQYYAYLEPLTRRLNAPGSGRLVRNDDFLDMLMNLNTCIDFMDQHPNYRDSTVYKTRYSTLLERALNLVQNAFSIALRDVCDEVSKELKAKEHNETAEYILLYGKYETVYENLGMPIQKLLKSADFAFGQRGGDKASSSYVNQYHELYNQLIDAFLKSREPVGILVSKNLRKFATKEKPETDFEAFARVCIQHVLDICYNEQKLVTQFFQDGPLLADYQPLEAYTKSSEYAGRLENNILSHLETLHIFLLPYLSNGDLQRICGLVNWLETMYMASNDDDFDDDKPADSRRSIAQALLSKYLWKSLDILFLKAATEIEHFKPSQEDLKVTVKPKIITNETAKSTNSQDVDEKVQVHGSHAPLVSNSYPTVKTAVKLLVMYNEGVYDRPRTSDVLYEIVHQVTESLQKAATVIKRTSAMMDAQLFLIRNLMFIENLFMTQEIPDVVRQSAEFDFSPIWDTIQELQDRKQLFNPLAYITPLVKGNLLPAVVDRVLDARKELEKVLVQQITAFTKTWQARLAEKDPKKKALVARELEILLDKAFEDDTTRAALLKMIRAEDTEA</sequence>
<feature type="compositionally biased region" description="Polar residues" evidence="9">
    <location>
        <begin position="45"/>
        <end position="57"/>
    </location>
</feature>
<dbReference type="PANTHER" id="PTHR13302">
    <property type="entry name" value="CONSERVED OLIGOMERIC GOLGI COMPLEX COMPONENT 3"/>
    <property type="match status" value="1"/>
</dbReference>
<keyword evidence="7" id="KW-0472">Membrane</keyword>
<dbReference type="Pfam" id="PF04136">
    <property type="entry name" value="COG3_N"/>
    <property type="match status" value="1"/>
</dbReference>
<feature type="domain" description="Conserved oligomeric Golgi complex subunit 3 C-terminal" evidence="11">
    <location>
        <begin position="309"/>
        <end position="664"/>
    </location>
</feature>
<evidence type="ECO:0000313" key="12">
    <source>
        <dbReference type="EMBL" id="KAG4423365.1"/>
    </source>
</evidence>